<comment type="caution">
    <text evidence="1">The sequence shown here is derived from an EMBL/GenBank/DDBJ whole genome shotgun (WGS) entry which is preliminary data.</text>
</comment>
<accession>A0ABR0B1K0</accession>
<name>A0ABR0B1K0_9CRUS</name>
<dbReference type="EMBL" id="JAOYFB010000040">
    <property type="protein sequence ID" value="KAK4035489.1"/>
    <property type="molecule type" value="Genomic_DNA"/>
</dbReference>
<evidence type="ECO:0000313" key="1">
    <source>
        <dbReference type="EMBL" id="KAK4035489.1"/>
    </source>
</evidence>
<evidence type="ECO:0000313" key="2">
    <source>
        <dbReference type="Proteomes" id="UP001234178"/>
    </source>
</evidence>
<reference evidence="1 2" key="1">
    <citation type="journal article" date="2023" name="Nucleic Acids Res.">
        <title>The hologenome of Daphnia magna reveals possible DNA methylation and microbiome-mediated evolution of the host genome.</title>
        <authorList>
            <person name="Chaturvedi A."/>
            <person name="Li X."/>
            <person name="Dhandapani V."/>
            <person name="Marshall H."/>
            <person name="Kissane S."/>
            <person name="Cuenca-Cambronero M."/>
            <person name="Asole G."/>
            <person name="Calvet F."/>
            <person name="Ruiz-Romero M."/>
            <person name="Marangio P."/>
            <person name="Guigo R."/>
            <person name="Rago D."/>
            <person name="Mirbahai L."/>
            <person name="Eastwood N."/>
            <person name="Colbourne J.K."/>
            <person name="Zhou J."/>
            <person name="Mallon E."/>
            <person name="Orsini L."/>
        </authorList>
    </citation>
    <scope>NUCLEOTIDE SEQUENCE [LARGE SCALE GENOMIC DNA]</scope>
    <source>
        <strain evidence="1">LRV0_1</strain>
    </source>
</reference>
<keyword evidence="2" id="KW-1185">Reference proteome</keyword>
<sequence length="124" mass="13724">MTVVLPVICLVLRVTFYLLNPRARLETNWFIASYGFQTHVVGVKLKALLLPFHVIPMATSGPAYVIEVESTGCLFSNKNKICFKAQHNELTGLDLLAPDQVKYFHTIPPVVIPGFVQLSRVAAG</sequence>
<protein>
    <submittedName>
        <fullName evidence="1">Uncharacterized protein</fullName>
    </submittedName>
</protein>
<dbReference type="Proteomes" id="UP001234178">
    <property type="component" value="Unassembled WGS sequence"/>
</dbReference>
<organism evidence="1 2">
    <name type="scientific">Daphnia magna</name>
    <dbReference type="NCBI Taxonomy" id="35525"/>
    <lineage>
        <taxon>Eukaryota</taxon>
        <taxon>Metazoa</taxon>
        <taxon>Ecdysozoa</taxon>
        <taxon>Arthropoda</taxon>
        <taxon>Crustacea</taxon>
        <taxon>Branchiopoda</taxon>
        <taxon>Diplostraca</taxon>
        <taxon>Cladocera</taxon>
        <taxon>Anomopoda</taxon>
        <taxon>Daphniidae</taxon>
        <taxon>Daphnia</taxon>
    </lineage>
</organism>
<proteinExistence type="predicted"/>
<gene>
    <name evidence="1" type="ORF">OUZ56_027576</name>
</gene>